<protein>
    <recommendedName>
        <fullName evidence="9">Molybdate/tungstate import ATP-binding protein WtpC</fullName>
        <ecNumber evidence="8">7.3.2.6</ecNumber>
    </recommendedName>
</protein>
<evidence type="ECO:0000256" key="9">
    <source>
        <dbReference type="ARBA" id="ARBA00041133"/>
    </source>
</evidence>
<dbReference type="SUPFAM" id="SSF50331">
    <property type="entry name" value="MOP-like"/>
    <property type="match status" value="1"/>
</dbReference>
<dbReference type="AlphaFoldDB" id="A0AAE3FVF7"/>
<evidence type="ECO:0000256" key="11">
    <source>
        <dbReference type="ARBA" id="ARBA00057369"/>
    </source>
</evidence>
<gene>
    <name evidence="13" type="ORF">AArcSt2_03765</name>
</gene>
<dbReference type="InterPro" id="IPR017871">
    <property type="entry name" value="ABC_transporter-like_CS"/>
</dbReference>
<dbReference type="InterPro" id="IPR003593">
    <property type="entry name" value="AAA+_ATPase"/>
</dbReference>
<dbReference type="InterPro" id="IPR008995">
    <property type="entry name" value="Mo/tungstate-bd_C_term_dom"/>
</dbReference>
<dbReference type="SUPFAM" id="SSF52540">
    <property type="entry name" value="P-loop containing nucleoside triphosphate hydrolases"/>
    <property type="match status" value="1"/>
</dbReference>
<comment type="caution">
    <text evidence="13">The sequence shown here is derived from an EMBL/GenBank/DDBJ whole genome shotgun (WGS) entry which is preliminary data.</text>
</comment>
<keyword evidence="2" id="KW-0813">Transport</keyword>
<comment type="function">
    <text evidence="11">Part of the ABC transporter complex WtpABC involved in molybdate/tungstate import. Responsible for energy coupling to the transport system.</text>
</comment>
<dbReference type="PROSITE" id="PS50893">
    <property type="entry name" value="ABC_TRANSPORTER_2"/>
    <property type="match status" value="1"/>
</dbReference>
<evidence type="ECO:0000259" key="12">
    <source>
        <dbReference type="PROSITE" id="PS50893"/>
    </source>
</evidence>
<keyword evidence="3" id="KW-0500">Molybdenum</keyword>
<dbReference type="Pfam" id="PF08402">
    <property type="entry name" value="TOBE_2"/>
    <property type="match status" value="1"/>
</dbReference>
<dbReference type="InterPro" id="IPR050093">
    <property type="entry name" value="ABC_SmlMolc_Importer"/>
</dbReference>
<dbReference type="PROSITE" id="PS00211">
    <property type="entry name" value="ABC_TRANSPORTER_1"/>
    <property type="match status" value="1"/>
</dbReference>
<dbReference type="FunFam" id="3.40.50.300:FF:000425">
    <property type="entry name" value="Probable ABC transporter, ATP-binding subunit"/>
    <property type="match status" value="1"/>
</dbReference>
<evidence type="ECO:0000313" key="13">
    <source>
        <dbReference type="EMBL" id="MCL9816053.1"/>
    </source>
</evidence>
<name>A0AAE3FVF7_9EURY</name>
<evidence type="ECO:0000256" key="1">
    <source>
        <dbReference type="ARBA" id="ARBA00004202"/>
    </source>
</evidence>
<dbReference type="GO" id="GO:0043190">
    <property type="term" value="C:ATP-binding cassette (ABC) transporter complex"/>
    <property type="evidence" value="ECO:0007669"/>
    <property type="project" value="InterPro"/>
</dbReference>
<comment type="similarity">
    <text evidence="6">Belongs to the ABC transporter superfamily. Sulfate/tungstate importer (TC 3.A.1.6) family.</text>
</comment>
<evidence type="ECO:0000256" key="4">
    <source>
        <dbReference type="ARBA" id="ARBA00022741"/>
    </source>
</evidence>
<dbReference type="InterPro" id="IPR013611">
    <property type="entry name" value="Transp-assoc_OB_typ2"/>
</dbReference>
<evidence type="ECO:0000313" key="14">
    <source>
        <dbReference type="Proteomes" id="UP001203207"/>
    </source>
</evidence>
<accession>A0AAE3FVF7</accession>
<dbReference type="Gene3D" id="2.40.50.100">
    <property type="match status" value="1"/>
</dbReference>
<dbReference type="GO" id="GO:1901238">
    <property type="term" value="F:ABC-type tungstate transporter activity"/>
    <property type="evidence" value="ECO:0007669"/>
    <property type="project" value="UniProtKB-EC"/>
</dbReference>
<comment type="subcellular location">
    <subcellularLocation>
        <location evidence="1">Cell membrane</location>
        <topology evidence="1">Peripheral membrane protein</topology>
    </subcellularLocation>
</comment>
<keyword evidence="5 13" id="KW-0067">ATP-binding</keyword>
<dbReference type="PANTHER" id="PTHR42781:SF4">
    <property type="entry name" value="SPERMIDINE_PUTRESCINE IMPORT ATP-BINDING PROTEIN POTA"/>
    <property type="match status" value="1"/>
</dbReference>
<dbReference type="InterPro" id="IPR027417">
    <property type="entry name" value="P-loop_NTPase"/>
</dbReference>
<keyword evidence="4" id="KW-0547">Nucleotide-binding</keyword>
<evidence type="ECO:0000256" key="3">
    <source>
        <dbReference type="ARBA" id="ARBA00022505"/>
    </source>
</evidence>
<reference evidence="13" key="2">
    <citation type="submission" date="2022-02" db="EMBL/GenBank/DDBJ databases">
        <authorList>
            <person name="Elcheninov A.G."/>
            <person name="Sorokin D.Y."/>
            <person name="Kublanov I.V."/>
        </authorList>
    </citation>
    <scope>NUCLEOTIDE SEQUENCE</scope>
    <source>
        <strain evidence="13">AArc-St2</strain>
    </source>
</reference>
<comment type="catalytic activity">
    <reaction evidence="10">
        <text>tungstate(in) + ATP + H2O = tungstate(out) + ADP + phosphate + H(+)</text>
        <dbReference type="Rhea" id="RHEA:35027"/>
        <dbReference type="ChEBI" id="CHEBI:15377"/>
        <dbReference type="ChEBI" id="CHEBI:15378"/>
        <dbReference type="ChEBI" id="CHEBI:30616"/>
        <dbReference type="ChEBI" id="CHEBI:43474"/>
        <dbReference type="ChEBI" id="CHEBI:46502"/>
        <dbReference type="ChEBI" id="CHEBI:456216"/>
        <dbReference type="EC" id="7.3.2.6"/>
    </reaction>
</comment>
<sequence length="366" mass="39549">MRNNAVVDYDDGGTMTTIELDTISKRYGETTAVDEISLQVSDGEFFTLVGPSGCGKTTTLRLIAGFESQTSGAIRFDGREMTGVPPEERGVGVVFQNYALFPHMTVAKNIAYGLRFTDPPGGVSVGDRVTELLELVDLPGMGDRDPEALSGGQQQRVALARALAPGPDLLLLDEPMSALDAQLREQLRVQIKQIQSELGITTVYVTHDQEEALSISDRVAVLNGGGVEQIATPQTIYREPQTPFVANFIGDNNLFTGTVEQVAAGTARVSVAQTVVHIGVSADHSLTTGDRVTFCIRPEQLQVQTQETTATNQLVASVVESEFLGETTRVHLTWKKQELRLRTTDPLAGEVTVTFAPEHAHIVTVN</sequence>
<evidence type="ECO:0000256" key="7">
    <source>
        <dbReference type="ARBA" id="ARBA00038781"/>
    </source>
</evidence>
<dbReference type="EC" id="7.3.2.6" evidence="8"/>
<feature type="domain" description="ABC transporter" evidence="12">
    <location>
        <begin position="18"/>
        <end position="249"/>
    </location>
</feature>
<evidence type="ECO:0000256" key="5">
    <source>
        <dbReference type="ARBA" id="ARBA00022840"/>
    </source>
</evidence>
<evidence type="ECO:0000256" key="10">
    <source>
        <dbReference type="ARBA" id="ARBA00047936"/>
    </source>
</evidence>
<dbReference type="Pfam" id="PF00005">
    <property type="entry name" value="ABC_tran"/>
    <property type="match status" value="1"/>
</dbReference>
<organism evidence="13 14">
    <name type="scientific">Natronocalculus amylovorans</name>
    <dbReference type="NCBI Taxonomy" id="2917812"/>
    <lineage>
        <taxon>Archaea</taxon>
        <taxon>Methanobacteriati</taxon>
        <taxon>Methanobacteriota</taxon>
        <taxon>Stenosarchaea group</taxon>
        <taxon>Halobacteria</taxon>
        <taxon>Halobacteriales</taxon>
        <taxon>Haloferacaceae</taxon>
        <taxon>Natronocalculus</taxon>
    </lineage>
</organism>
<dbReference type="GO" id="GO:0016887">
    <property type="term" value="F:ATP hydrolysis activity"/>
    <property type="evidence" value="ECO:0007669"/>
    <property type="project" value="InterPro"/>
</dbReference>
<dbReference type="Gene3D" id="3.40.50.300">
    <property type="entry name" value="P-loop containing nucleotide triphosphate hydrolases"/>
    <property type="match status" value="1"/>
</dbReference>
<dbReference type="Gene3D" id="2.40.50.140">
    <property type="entry name" value="Nucleic acid-binding proteins"/>
    <property type="match status" value="1"/>
</dbReference>
<dbReference type="GO" id="GO:0005524">
    <property type="term" value="F:ATP binding"/>
    <property type="evidence" value="ECO:0007669"/>
    <property type="project" value="UniProtKB-KW"/>
</dbReference>
<keyword evidence="14" id="KW-1185">Reference proteome</keyword>
<evidence type="ECO:0000256" key="2">
    <source>
        <dbReference type="ARBA" id="ARBA00022448"/>
    </source>
</evidence>
<dbReference type="Proteomes" id="UP001203207">
    <property type="component" value="Unassembled WGS sequence"/>
</dbReference>
<evidence type="ECO:0000256" key="8">
    <source>
        <dbReference type="ARBA" id="ARBA00039025"/>
    </source>
</evidence>
<dbReference type="EMBL" id="JAKRVX010000001">
    <property type="protein sequence ID" value="MCL9816053.1"/>
    <property type="molecule type" value="Genomic_DNA"/>
</dbReference>
<dbReference type="InterPro" id="IPR003439">
    <property type="entry name" value="ABC_transporter-like_ATP-bd"/>
</dbReference>
<dbReference type="PANTHER" id="PTHR42781">
    <property type="entry name" value="SPERMIDINE/PUTRESCINE IMPORT ATP-BINDING PROTEIN POTA"/>
    <property type="match status" value="1"/>
</dbReference>
<proteinExistence type="inferred from homology"/>
<dbReference type="SMART" id="SM00382">
    <property type="entry name" value="AAA"/>
    <property type="match status" value="1"/>
</dbReference>
<reference evidence="13" key="1">
    <citation type="journal article" date="2022" name="Syst. Appl. Microbiol.">
        <title>Natronocalculus amylovorans gen. nov., sp. nov., and Natranaeroarchaeum aerophilus sp. nov., dominant culturable amylolytic natronoarchaea from hypersaline soda lakes in southwestern Siberia.</title>
        <authorList>
            <person name="Sorokin D.Y."/>
            <person name="Elcheninov A.G."/>
            <person name="Khizhniak T.V."/>
            <person name="Koenen M."/>
            <person name="Bale N.J."/>
            <person name="Damste J.S.S."/>
            <person name="Kublanov I.V."/>
        </authorList>
    </citation>
    <scope>NUCLEOTIDE SEQUENCE</scope>
    <source>
        <strain evidence="13">AArc-St2</strain>
    </source>
</reference>
<evidence type="ECO:0000256" key="6">
    <source>
        <dbReference type="ARBA" id="ARBA00038307"/>
    </source>
</evidence>
<dbReference type="InterPro" id="IPR012340">
    <property type="entry name" value="NA-bd_OB-fold"/>
</dbReference>
<comment type="subunit">
    <text evidence="7">The complex is composed of two ATP-binding proteins (WtpC), two transmembrane proteins (WtpB) and a solute-binding protein (WtpA).</text>
</comment>